<dbReference type="SUPFAM" id="SSF53927">
    <property type="entry name" value="Cytidine deaminase-like"/>
    <property type="match status" value="1"/>
</dbReference>
<evidence type="ECO:0000256" key="1">
    <source>
        <dbReference type="ARBA" id="ARBA00006576"/>
    </source>
</evidence>
<dbReference type="SUPFAM" id="SSF52540">
    <property type="entry name" value="P-loop containing nucleoside triphosphate hydrolases"/>
    <property type="match status" value="1"/>
</dbReference>
<dbReference type="InterPro" id="IPR015517">
    <property type="entry name" value="dCMP_deaminase-rel"/>
</dbReference>
<dbReference type="Pfam" id="PF00383">
    <property type="entry name" value="dCMP_cyt_deam_1"/>
    <property type="match status" value="1"/>
</dbReference>
<dbReference type="AlphaFoldDB" id="A0A1C9HXG8"/>
<dbReference type="GO" id="GO:0005737">
    <property type="term" value="C:cytoplasm"/>
    <property type="evidence" value="ECO:0007669"/>
    <property type="project" value="TreeGrafter"/>
</dbReference>
<dbReference type="GO" id="GO:0004132">
    <property type="term" value="F:dCMP deaminase activity"/>
    <property type="evidence" value="ECO:0007669"/>
    <property type="project" value="TreeGrafter"/>
</dbReference>
<dbReference type="InterPro" id="IPR027417">
    <property type="entry name" value="P-loop_NTPase"/>
</dbReference>
<evidence type="ECO:0000256" key="4">
    <source>
        <dbReference type="ARBA" id="ARBA00022833"/>
    </source>
</evidence>
<proteinExistence type="inferred from homology"/>
<dbReference type="PANTHER" id="PTHR11086:SF18">
    <property type="entry name" value="DEOXYCYTIDYLATE DEAMINASE"/>
    <property type="match status" value="1"/>
</dbReference>
<dbReference type="PROSITE" id="PS00903">
    <property type="entry name" value="CYT_DCMP_DEAMINASES_1"/>
    <property type="match status" value="1"/>
</dbReference>
<evidence type="ECO:0000259" key="5">
    <source>
        <dbReference type="PROSITE" id="PS51747"/>
    </source>
</evidence>
<evidence type="ECO:0000256" key="3">
    <source>
        <dbReference type="ARBA" id="ARBA00022801"/>
    </source>
</evidence>
<dbReference type="Gene3D" id="3.40.140.10">
    <property type="entry name" value="Cytidine Deaminase, domain 2"/>
    <property type="match status" value="1"/>
</dbReference>
<dbReference type="Gene3D" id="3.40.50.300">
    <property type="entry name" value="P-loop containing nucleotide triphosphate hydrolases"/>
    <property type="match status" value="1"/>
</dbReference>
<dbReference type="GO" id="GO:0008270">
    <property type="term" value="F:zinc ion binding"/>
    <property type="evidence" value="ECO:0007669"/>
    <property type="project" value="InterPro"/>
</dbReference>
<reference evidence="6" key="2">
    <citation type="journal article" date="2016" name="Front. Microbiol.">
        <title>The Regulatory Protein RosR Affects Rhizobium leguminosarum bv. trifolii Protein Profiles, Cell Surface Properties, and Symbiosis with Clover.</title>
        <authorList>
            <person name="Rachwal K."/>
            <person name="Boguszewska A."/>
            <person name="Kopcinska J."/>
            <person name="Karas M."/>
            <person name="Tchorzewski M."/>
            <person name="Janczarek M."/>
        </authorList>
    </citation>
    <scope>NUCLEOTIDE SEQUENCE</scope>
    <source>
        <strain evidence="6">Rt24.2</strain>
    </source>
</reference>
<name>A0A1C9HXG8_RHILT</name>
<sequence>MASRLKPVNENLGSRVETISSSQELTKSLASNELVFGIVGHVGSGTSTAAESLRDILESAGSGDARRNVSILKARDVIAAWTKHHGEQLPAETDPKMKQVERYQDLGDAMRKNGDHAAVARGLIRNIRMRRAELQSIPLDETKPVVPDGSPRAYILDSIRHPAEVYLLRRAYGEAFVLVGVVCEQAVRAERISKKYRDAGLDDAEKFMRRDAKAGEKHGQRVSDAFHLSDYFVDNTASRFIGGDTRKPNPKWDIPDHLERLVRLVTHLQIERPKIEETAMHAAGGAAMRSSCLSRQVGAALLDRNGNIVATGENEVPRAGGGVYGEESDDSSGDYRCFADRKFCSNTTEQNEISEELADHLTNLFDGNANREQLVEALRSSRVGELLEFSRAVHAEMDAVLEAGRKGVSTVGCRVFVTTFPCHYCARHLVSAGVDEVQFIEPYPKSKAIKLHGDSIQLDDSDGTWERPSVNGGGKVLFRPFTGVAPRMYRRAFQKSRELKNSLTGQLQIHEPEWGSPYDIAKSSYAEFEVSLTKGFGY</sequence>
<comment type="similarity">
    <text evidence="1">Belongs to the cytidine and deoxycytidylate deaminase family.</text>
</comment>
<dbReference type="NCBIfam" id="NF041025">
    <property type="entry name" value="antiphage_deaminase"/>
    <property type="match status" value="1"/>
</dbReference>
<dbReference type="InterPro" id="IPR002125">
    <property type="entry name" value="CMP_dCMP_dom"/>
</dbReference>
<evidence type="ECO:0000256" key="2">
    <source>
        <dbReference type="ARBA" id="ARBA00022723"/>
    </source>
</evidence>
<dbReference type="PANTHER" id="PTHR11086">
    <property type="entry name" value="DEOXYCYTIDYLATE DEAMINASE-RELATED"/>
    <property type="match status" value="1"/>
</dbReference>
<dbReference type="InterPro" id="IPR016192">
    <property type="entry name" value="APOBEC/CMP_deaminase_Zn-bd"/>
</dbReference>
<keyword evidence="3" id="KW-0378">Hydrolase</keyword>
<dbReference type="PROSITE" id="PS51747">
    <property type="entry name" value="CYT_DCMP_DEAMINASES_2"/>
    <property type="match status" value="1"/>
</dbReference>
<organism evidence="6">
    <name type="scientific">Rhizobium leguminosarum bv. trifolii</name>
    <dbReference type="NCBI Taxonomy" id="386"/>
    <lineage>
        <taxon>Bacteria</taxon>
        <taxon>Pseudomonadati</taxon>
        <taxon>Pseudomonadota</taxon>
        <taxon>Alphaproteobacteria</taxon>
        <taxon>Hyphomicrobiales</taxon>
        <taxon>Rhizobiaceae</taxon>
        <taxon>Rhizobium/Agrobacterium group</taxon>
        <taxon>Rhizobium</taxon>
    </lineage>
</organism>
<evidence type="ECO:0000313" key="6">
    <source>
        <dbReference type="EMBL" id="AOO91212.1"/>
    </source>
</evidence>
<dbReference type="EMBL" id="KX488848">
    <property type="protein sequence ID" value="AOO91212.1"/>
    <property type="molecule type" value="Genomic_DNA"/>
</dbReference>
<dbReference type="InterPro" id="IPR016193">
    <property type="entry name" value="Cytidine_deaminase-like"/>
</dbReference>
<accession>A0A1C9HXG8</accession>
<reference evidence="6" key="1">
    <citation type="journal article" date="2015" name="BMC Genomics">
        <title>Transcriptome profiling of a Rhizobium leguminosarum bv. trifolii rosR mutant reveals the role of the transcriptional regulator RosR in motility, synthesis of cell-surface components, and other cellular processes.</title>
        <authorList>
            <person name="Rachwal K."/>
            <person name="Matczynska E."/>
            <person name="Janczarek M."/>
        </authorList>
    </citation>
    <scope>NUCLEOTIDE SEQUENCE</scope>
    <source>
        <strain evidence="6">Rt24.2</strain>
    </source>
</reference>
<protein>
    <submittedName>
        <fullName evidence="6">Cytidine deaminase</fullName>
    </submittedName>
</protein>
<keyword evidence="4" id="KW-0862">Zinc</keyword>
<keyword evidence="2" id="KW-0479">Metal-binding</keyword>
<dbReference type="RefSeq" id="WP_081295621.1">
    <property type="nucleotide sequence ID" value="NZ_MAMO01000037.1"/>
</dbReference>
<feature type="domain" description="CMP/dCMP-type deaminase" evidence="5">
    <location>
        <begin position="274"/>
        <end position="459"/>
    </location>
</feature>